<accession>A0A2I0K9R9</accession>
<feature type="compositionally biased region" description="Polar residues" evidence="1">
    <location>
        <begin position="104"/>
        <end position="115"/>
    </location>
</feature>
<reference evidence="2 3" key="1">
    <citation type="submission" date="2017-11" db="EMBL/GenBank/DDBJ databases">
        <title>De-novo sequencing of pomegranate (Punica granatum L.) genome.</title>
        <authorList>
            <person name="Akparov Z."/>
            <person name="Amiraslanov A."/>
            <person name="Hajiyeva S."/>
            <person name="Abbasov M."/>
            <person name="Kaur K."/>
            <person name="Hamwieh A."/>
            <person name="Solovyev V."/>
            <person name="Salamov A."/>
            <person name="Braich B."/>
            <person name="Kosarev P."/>
            <person name="Mahmoud A."/>
            <person name="Hajiyev E."/>
            <person name="Babayeva S."/>
            <person name="Izzatullayeva V."/>
            <person name="Mammadov A."/>
            <person name="Mammadov A."/>
            <person name="Sharifova S."/>
            <person name="Ojaghi J."/>
            <person name="Eynullazada K."/>
            <person name="Bayramov B."/>
            <person name="Abdulazimova A."/>
            <person name="Shahmuradov I."/>
        </authorList>
    </citation>
    <scope>NUCLEOTIDE SEQUENCE [LARGE SCALE GENOMIC DNA]</scope>
    <source>
        <strain evidence="3">cv. AG2017</strain>
        <tissue evidence="2">Leaf</tissue>
    </source>
</reference>
<name>A0A2I0K9R9_PUNGR</name>
<feature type="compositionally biased region" description="Basic residues" evidence="1">
    <location>
        <begin position="83"/>
        <end position="94"/>
    </location>
</feature>
<protein>
    <submittedName>
        <fullName evidence="2">Uncharacterized protein</fullName>
    </submittedName>
</protein>
<feature type="compositionally biased region" description="Polar residues" evidence="1">
    <location>
        <begin position="49"/>
        <end position="60"/>
    </location>
</feature>
<feature type="compositionally biased region" description="Basic residues" evidence="1">
    <location>
        <begin position="31"/>
        <end position="45"/>
    </location>
</feature>
<dbReference type="Proteomes" id="UP000233551">
    <property type="component" value="Unassembled WGS sequence"/>
</dbReference>
<evidence type="ECO:0000313" key="3">
    <source>
        <dbReference type="Proteomes" id="UP000233551"/>
    </source>
</evidence>
<proteinExistence type="predicted"/>
<evidence type="ECO:0000313" key="2">
    <source>
        <dbReference type="EMBL" id="PKI65287.1"/>
    </source>
</evidence>
<feature type="region of interest" description="Disordered" evidence="1">
    <location>
        <begin position="1"/>
        <end position="130"/>
    </location>
</feature>
<dbReference type="EMBL" id="PGOL01000761">
    <property type="protein sequence ID" value="PKI65287.1"/>
    <property type="molecule type" value="Genomic_DNA"/>
</dbReference>
<organism evidence="2 3">
    <name type="scientific">Punica granatum</name>
    <name type="common">Pomegranate</name>
    <dbReference type="NCBI Taxonomy" id="22663"/>
    <lineage>
        <taxon>Eukaryota</taxon>
        <taxon>Viridiplantae</taxon>
        <taxon>Streptophyta</taxon>
        <taxon>Embryophyta</taxon>
        <taxon>Tracheophyta</taxon>
        <taxon>Spermatophyta</taxon>
        <taxon>Magnoliopsida</taxon>
        <taxon>eudicotyledons</taxon>
        <taxon>Gunneridae</taxon>
        <taxon>Pentapetalae</taxon>
        <taxon>rosids</taxon>
        <taxon>malvids</taxon>
        <taxon>Myrtales</taxon>
        <taxon>Lythraceae</taxon>
        <taxon>Punica</taxon>
    </lineage>
</organism>
<sequence>MEIGESGALSQSGSGPPIGDLDPSTEVVGTHRGRRRSRWRGRGRRLAAPTQNQSRISNRRFSIDSRLGSPNSDLDPDPAGTHGGRRPPRWRGRGCRLAALTPNLPRTSDSESSVGSGLGPPIGDPDSSTEVAGVLRGYRQPRWRSRGCRLAASTPFSLLIFFI</sequence>
<evidence type="ECO:0000256" key="1">
    <source>
        <dbReference type="SAM" id="MobiDB-lite"/>
    </source>
</evidence>
<gene>
    <name evidence="2" type="ORF">CRG98_014325</name>
</gene>
<comment type="caution">
    <text evidence="2">The sequence shown here is derived from an EMBL/GenBank/DDBJ whole genome shotgun (WGS) entry which is preliminary data.</text>
</comment>
<dbReference type="AlphaFoldDB" id="A0A2I0K9R9"/>
<keyword evidence="3" id="KW-1185">Reference proteome</keyword>